<evidence type="ECO:0000313" key="3">
    <source>
        <dbReference type="Proteomes" id="UP000005204"/>
    </source>
</evidence>
<feature type="compositionally biased region" description="Polar residues" evidence="1">
    <location>
        <begin position="327"/>
        <end position="341"/>
    </location>
</feature>
<dbReference type="EnsemblMetazoa" id="XM_012696527.3">
    <property type="protein sequence ID" value="XP_012551981.1"/>
    <property type="gene ID" value="LOC101744153"/>
</dbReference>
<feature type="compositionally biased region" description="Polar residues" evidence="1">
    <location>
        <begin position="235"/>
        <end position="248"/>
    </location>
</feature>
<dbReference type="GeneID" id="101744153"/>
<name>A0A8R2C9Q2_BOMMO</name>
<feature type="region of interest" description="Disordered" evidence="1">
    <location>
        <begin position="137"/>
        <end position="192"/>
    </location>
</feature>
<dbReference type="KEGG" id="bmor:101744153"/>
<proteinExistence type="predicted"/>
<dbReference type="EnsemblMetazoa" id="XM_021352737.2">
    <property type="protein sequence ID" value="XP_021208412.1"/>
    <property type="gene ID" value="LOC101744153"/>
</dbReference>
<organism evidence="2 3">
    <name type="scientific">Bombyx mori</name>
    <name type="common">Silk moth</name>
    <dbReference type="NCBI Taxonomy" id="7091"/>
    <lineage>
        <taxon>Eukaryota</taxon>
        <taxon>Metazoa</taxon>
        <taxon>Ecdysozoa</taxon>
        <taxon>Arthropoda</taxon>
        <taxon>Hexapoda</taxon>
        <taxon>Insecta</taxon>
        <taxon>Pterygota</taxon>
        <taxon>Neoptera</taxon>
        <taxon>Endopterygota</taxon>
        <taxon>Lepidoptera</taxon>
        <taxon>Glossata</taxon>
        <taxon>Ditrysia</taxon>
        <taxon>Bombycoidea</taxon>
        <taxon>Bombycidae</taxon>
        <taxon>Bombycinae</taxon>
        <taxon>Bombyx</taxon>
    </lineage>
</organism>
<feature type="compositionally biased region" description="Polar residues" evidence="1">
    <location>
        <begin position="1"/>
        <end position="17"/>
    </location>
</feature>
<sequence length="738" mass="80681">MEPHQESSSLISSNTLECNGAKDIKGKGSPVQGSDNTNLENMFTSTPNQSSSLLSLNGPRSKQTNCLSYNEVVSSNSLAESNAESSKTVCTNQSNVKMNSCNDKDVISSKKVYDNGVELNQDVLSCQKHKICQDLAANSPNVPSTSGINRVNEPDSNCRESRKRPSSLKLNRPNFDADDSSSDTGNDDYSLGSEDGCIYTYRGGEHLADLPSSFFSLDMGLPLDNHLPLPPNYPVPQQGQREQGSRASSPDMDFLEMDFDPGPSCEMDTGDESIPDAEIEAASNMPEENEPVMMSPSPENVSAPRANSVNLPSASSHNDLEAYSHDIPSTSNDNTGQGDVVESTSLYGPYIMQSNARGEELLVRRTMSLWPTSGLACHHATTGDLVCLSEMLNSDEEEYPDGILYEYHKGHSRRVDPNNLSSVYHLKIAKNSTGEKTKPDSDSHIPTKENDTTEQATTSSNVCAELPRCMVWSEREACERQVTQIGTSACGATAVINVFIALGVPVNIEKITSAVGTRLRANNAPIPRYILSRAVAGCTAADLITGIQRASDGLVTARFFPTYPERAVSLSHWLADWISLGAIPILTLNLQMGCQGDLPDAWHHQMVFGVSPRGVYLCNPVECVREHVLWARLVSPSVLLVRSRDILSRYTPDTDLTPLMFVPDRRFHTYNVFGQVVNLIREWRAAGWVERSTRTRHVRVPASYQAGVTVAALTGSEAHRRLNAARQLPVITPQNDPE</sequence>
<evidence type="ECO:0000256" key="1">
    <source>
        <dbReference type="SAM" id="MobiDB-lite"/>
    </source>
</evidence>
<reference evidence="3" key="1">
    <citation type="journal article" date="2008" name="Insect Biochem. Mol. Biol.">
        <title>The genome of a lepidopteran model insect, the silkworm Bombyx mori.</title>
        <authorList>
            <consortium name="International Silkworm Genome Consortium"/>
        </authorList>
    </citation>
    <scope>NUCLEOTIDE SEQUENCE [LARGE SCALE GENOMIC DNA]</scope>
    <source>
        <strain evidence="3">p50T</strain>
    </source>
</reference>
<feature type="region of interest" description="Disordered" evidence="1">
    <location>
        <begin position="286"/>
        <end position="341"/>
    </location>
</feature>
<feature type="compositionally biased region" description="Basic and acidic residues" evidence="1">
    <location>
        <begin position="433"/>
        <end position="451"/>
    </location>
</feature>
<feature type="region of interest" description="Disordered" evidence="1">
    <location>
        <begin position="1"/>
        <end position="59"/>
    </location>
</feature>
<feature type="region of interest" description="Disordered" evidence="1">
    <location>
        <begin position="431"/>
        <end position="458"/>
    </location>
</feature>
<feature type="compositionally biased region" description="Polar residues" evidence="1">
    <location>
        <begin position="297"/>
        <end position="317"/>
    </location>
</feature>
<reference evidence="2" key="2">
    <citation type="submission" date="2022-06" db="UniProtKB">
        <authorList>
            <consortium name="EnsemblMetazoa"/>
        </authorList>
    </citation>
    <scope>IDENTIFICATION</scope>
    <source>
        <strain evidence="2">p50T (Dazao)</strain>
    </source>
</reference>
<feature type="compositionally biased region" description="Polar residues" evidence="1">
    <location>
        <begin position="137"/>
        <end position="149"/>
    </location>
</feature>
<feature type="region of interest" description="Disordered" evidence="1">
    <location>
        <begin position="228"/>
        <end position="251"/>
    </location>
</feature>
<keyword evidence="3" id="KW-1185">Reference proteome</keyword>
<dbReference type="Proteomes" id="UP000005204">
    <property type="component" value="Unassembled WGS sequence"/>
</dbReference>
<feature type="compositionally biased region" description="Polar residues" evidence="1">
    <location>
        <begin position="31"/>
        <end position="59"/>
    </location>
</feature>
<dbReference type="RefSeq" id="XP_012551981.1">
    <property type="nucleotide sequence ID" value="XM_012696527.4"/>
</dbReference>
<protein>
    <submittedName>
        <fullName evidence="2">Uncharacterized protein</fullName>
    </submittedName>
</protein>
<dbReference type="AlphaFoldDB" id="A0A8R2C9Q2"/>
<evidence type="ECO:0000313" key="2">
    <source>
        <dbReference type="EnsemblMetazoa" id="XP_012551981.1"/>
    </source>
</evidence>
<accession>A0A8R2C9Q2</accession>